<name>A0A7H0IGC5_9ACTN</name>
<dbReference type="RefSeq" id="WP_187748801.1">
    <property type="nucleotide sequence ID" value="NZ_CP060828.1"/>
</dbReference>
<dbReference type="EMBL" id="CP060828">
    <property type="protein sequence ID" value="QNP71841.1"/>
    <property type="molecule type" value="Genomic_DNA"/>
</dbReference>
<keyword evidence="2" id="KW-1185">Reference proteome</keyword>
<evidence type="ECO:0000313" key="2">
    <source>
        <dbReference type="Proteomes" id="UP000516052"/>
    </source>
</evidence>
<dbReference type="Proteomes" id="UP000516052">
    <property type="component" value="Chromosome"/>
</dbReference>
<protein>
    <submittedName>
        <fullName evidence="1">Uncharacterized protein</fullName>
    </submittedName>
</protein>
<dbReference type="KEGG" id="sroi:IAG44_22110"/>
<evidence type="ECO:0000313" key="1">
    <source>
        <dbReference type="EMBL" id="QNP71841.1"/>
    </source>
</evidence>
<dbReference type="AlphaFoldDB" id="A0A7H0IGC5"/>
<sequence length="107" mass="11918">MRDSIARAISACLHTLLSYLLPAQGKRRKCTPPAVAEPYVSPWTRPWTSPSKEEAAAIFRRQAEADAVRERLQQERRQAAAYATLGVDHPYTYDGAPFGPDDFRASA</sequence>
<organism evidence="1 2">
    <name type="scientific">Streptomyces roseirectus</name>
    <dbReference type="NCBI Taxonomy" id="2768066"/>
    <lineage>
        <taxon>Bacteria</taxon>
        <taxon>Bacillati</taxon>
        <taxon>Actinomycetota</taxon>
        <taxon>Actinomycetes</taxon>
        <taxon>Kitasatosporales</taxon>
        <taxon>Streptomycetaceae</taxon>
        <taxon>Streptomyces</taxon>
    </lineage>
</organism>
<accession>A0A7H0IGC5</accession>
<proteinExistence type="predicted"/>
<reference evidence="1 2" key="1">
    <citation type="submission" date="2020-08" db="EMBL/GenBank/DDBJ databases">
        <title>A novel species.</title>
        <authorList>
            <person name="Gao J."/>
        </authorList>
    </citation>
    <scope>NUCLEOTIDE SEQUENCE [LARGE SCALE GENOMIC DNA]</scope>
    <source>
        <strain evidence="1 2">CRXT-G-22</strain>
    </source>
</reference>
<gene>
    <name evidence="1" type="ORF">IAG44_22110</name>
</gene>